<dbReference type="InterPro" id="IPR025914">
    <property type="entry name" value="SpoVAE"/>
</dbReference>
<dbReference type="AlphaFoldDB" id="A0A1W2AC91"/>
<proteinExistence type="predicted"/>
<evidence type="ECO:0000313" key="2">
    <source>
        <dbReference type="Proteomes" id="UP000192738"/>
    </source>
</evidence>
<accession>A0A1W2AC91</accession>
<dbReference type="Proteomes" id="UP000192738">
    <property type="component" value="Unassembled WGS sequence"/>
</dbReference>
<evidence type="ECO:0000313" key="1">
    <source>
        <dbReference type="EMBL" id="SMC58297.1"/>
    </source>
</evidence>
<dbReference type="Pfam" id="PF14097">
    <property type="entry name" value="SpoVAE"/>
    <property type="match status" value="1"/>
</dbReference>
<reference evidence="1 2" key="1">
    <citation type="submission" date="2017-04" db="EMBL/GenBank/DDBJ databases">
        <authorList>
            <person name="Afonso C.L."/>
            <person name="Miller P.J."/>
            <person name="Scott M.A."/>
            <person name="Spackman E."/>
            <person name="Goraichik I."/>
            <person name="Dimitrov K.M."/>
            <person name="Suarez D.L."/>
            <person name="Swayne D.E."/>
        </authorList>
    </citation>
    <scope>NUCLEOTIDE SEQUENCE [LARGE SCALE GENOMIC DNA]</scope>
    <source>
        <strain evidence="1 2">DSM 5090</strain>
    </source>
</reference>
<organism evidence="1 2">
    <name type="scientific">Sporomusa malonica</name>
    <dbReference type="NCBI Taxonomy" id="112901"/>
    <lineage>
        <taxon>Bacteria</taxon>
        <taxon>Bacillati</taxon>
        <taxon>Bacillota</taxon>
        <taxon>Negativicutes</taxon>
        <taxon>Selenomonadales</taxon>
        <taxon>Sporomusaceae</taxon>
        <taxon>Sporomusa</taxon>
    </lineage>
</organism>
<dbReference type="STRING" id="112901.SAMN04488500_105192"/>
<dbReference type="RefSeq" id="WP_245823873.1">
    <property type="nucleotide sequence ID" value="NZ_CP155572.1"/>
</dbReference>
<protein>
    <submittedName>
        <fullName evidence="1">Stage V sporulation protein AE</fullName>
    </submittedName>
</protein>
<gene>
    <name evidence="1" type="ORF">SAMN04488500_105192</name>
</gene>
<dbReference type="EMBL" id="FWXI01000005">
    <property type="protein sequence ID" value="SMC58297.1"/>
    <property type="molecule type" value="Genomic_DNA"/>
</dbReference>
<sequence length="202" mass="21567">MEKTQAIHKKIRVILVTDGDRVAQQAVETIGTSLGLRCISASAGNPTPISGEKIVKLLKTVPFDPVLIMFDDKGLKEKAQGERALEYVANHPDIEVLGAVAVASNTTGIDGVQADACIDCQGHVIDLSVDKKGEIKEKEDCGCKPVITGDTVDVLNDVEIPVIIGVGDIGKMDKHDDLSRGAPITRKAIEEILKRSGISYGR</sequence>
<keyword evidence="2" id="KW-1185">Reference proteome</keyword>
<name>A0A1W2AC91_9FIRM</name>